<reference evidence="6 7" key="1">
    <citation type="submission" date="2018-08" db="EMBL/GenBank/DDBJ databases">
        <title>A genome reference for cultivated species of the human gut microbiota.</title>
        <authorList>
            <person name="Zou Y."/>
            <person name="Xue W."/>
            <person name="Luo G."/>
        </authorList>
    </citation>
    <scope>NUCLEOTIDE SEQUENCE [LARGE SCALE GENOMIC DNA]</scope>
    <source>
        <strain evidence="6 7">AF29-2BH</strain>
    </source>
</reference>
<dbReference type="SMART" id="SM00400">
    <property type="entry name" value="ZnF_CHCC"/>
    <property type="match status" value="1"/>
</dbReference>
<evidence type="ECO:0000256" key="3">
    <source>
        <dbReference type="ARBA" id="ARBA00022833"/>
    </source>
</evidence>
<evidence type="ECO:0000256" key="2">
    <source>
        <dbReference type="ARBA" id="ARBA00022771"/>
    </source>
</evidence>
<dbReference type="Proteomes" id="UP000283585">
    <property type="component" value="Unassembled WGS sequence"/>
</dbReference>
<feature type="domain" description="Zinc finger CHC2-type" evidence="5">
    <location>
        <begin position="29"/>
        <end position="79"/>
    </location>
</feature>
<keyword evidence="1" id="KW-0479">Metal-binding</keyword>
<feature type="compositionally biased region" description="Polar residues" evidence="4">
    <location>
        <begin position="215"/>
        <end position="224"/>
    </location>
</feature>
<dbReference type="PANTHER" id="PTHR30313:SF2">
    <property type="entry name" value="DNA PRIMASE"/>
    <property type="match status" value="1"/>
</dbReference>
<dbReference type="GO" id="GO:0008270">
    <property type="term" value="F:zinc ion binding"/>
    <property type="evidence" value="ECO:0007669"/>
    <property type="project" value="UniProtKB-KW"/>
</dbReference>
<feature type="region of interest" description="Disordered" evidence="4">
    <location>
        <begin position="197"/>
        <end position="234"/>
    </location>
</feature>
<evidence type="ECO:0000256" key="1">
    <source>
        <dbReference type="ARBA" id="ARBA00022723"/>
    </source>
</evidence>
<organism evidence="6 7">
    <name type="scientific">Blautia obeum</name>
    <dbReference type="NCBI Taxonomy" id="40520"/>
    <lineage>
        <taxon>Bacteria</taxon>
        <taxon>Bacillati</taxon>
        <taxon>Bacillota</taxon>
        <taxon>Clostridia</taxon>
        <taxon>Lachnospirales</taxon>
        <taxon>Lachnospiraceae</taxon>
        <taxon>Blautia</taxon>
    </lineage>
</organism>
<dbReference type="EMBL" id="QRSS01000033">
    <property type="protein sequence ID" value="RGQ02351.1"/>
    <property type="molecule type" value="Genomic_DNA"/>
</dbReference>
<dbReference type="Gene3D" id="3.90.580.10">
    <property type="entry name" value="Zinc finger, CHC2-type domain"/>
    <property type="match status" value="1"/>
</dbReference>
<evidence type="ECO:0000259" key="5">
    <source>
        <dbReference type="SMART" id="SM00400"/>
    </source>
</evidence>
<dbReference type="RefSeq" id="WP_118045004.1">
    <property type="nucleotide sequence ID" value="NZ_QRSS01000033.1"/>
</dbReference>
<gene>
    <name evidence="6" type="ORF">DWZ12_15920</name>
</gene>
<comment type="caution">
    <text evidence="6">The sequence shown here is derived from an EMBL/GenBank/DDBJ whole genome shotgun (WGS) entry which is preliminary data.</text>
</comment>
<dbReference type="InterPro" id="IPR002694">
    <property type="entry name" value="Znf_CHC2"/>
</dbReference>
<dbReference type="Pfam" id="PF01807">
    <property type="entry name" value="Zn_ribbon_DnaG"/>
    <property type="match status" value="1"/>
</dbReference>
<dbReference type="GO" id="GO:0005737">
    <property type="term" value="C:cytoplasm"/>
    <property type="evidence" value="ECO:0007669"/>
    <property type="project" value="TreeGrafter"/>
</dbReference>
<dbReference type="InterPro" id="IPR050219">
    <property type="entry name" value="DnaG_primase"/>
</dbReference>
<dbReference type="GO" id="GO:0003677">
    <property type="term" value="F:DNA binding"/>
    <property type="evidence" value="ECO:0007669"/>
    <property type="project" value="InterPro"/>
</dbReference>
<accession>A0A411ZHQ0</accession>
<dbReference type="AlphaFoldDB" id="A0A411ZHQ0"/>
<protein>
    <submittedName>
        <fullName evidence="6">DNA primase</fullName>
    </submittedName>
</protein>
<evidence type="ECO:0000313" key="7">
    <source>
        <dbReference type="Proteomes" id="UP000283585"/>
    </source>
</evidence>
<dbReference type="GO" id="GO:0003899">
    <property type="term" value="F:DNA-directed RNA polymerase activity"/>
    <property type="evidence" value="ECO:0007669"/>
    <property type="project" value="InterPro"/>
</dbReference>
<feature type="compositionally biased region" description="Polar residues" evidence="4">
    <location>
        <begin position="197"/>
        <end position="207"/>
    </location>
</feature>
<keyword evidence="3" id="KW-0862">Zinc</keyword>
<dbReference type="PANTHER" id="PTHR30313">
    <property type="entry name" value="DNA PRIMASE"/>
    <property type="match status" value="1"/>
</dbReference>
<proteinExistence type="predicted"/>
<name>A0A411ZHQ0_9FIRM</name>
<evidence type="ECO:0000256" key="4">
    <source>
        <dbReference type="SAM" id="MobiDB-lite"/>
    </source>
</evidence>
<dbReference type="InterPro" id="IPR036977">
    <property type="entry name" value="DNA_primase_Znf_CHC2"/>
</dbReference>
<sequence>MNIFEAVKQSVTTRQAAECYGIRVNRNGMAVCPFHRDKNPSMKVDRRFHCFGCQADGDVIDFTAHLYNLKPKEAAEKLVRDFSVHYENMGHSPPQRKQIKRQLTQEQRYLQAENRYFRALADYLHLLKQWKEEYPPKQMEDVWHPLFMEALEKISETEYLLDILLAGTLEERVAVVVAHGKEVTAIEQRISDFNTTDTTGIVRSNGDNGSGVDSRGNQRTTGNDTEGCCEKQSA</sequence>
<dbReference type="SUPFAM" id="SSF57783">
    <property type="entry name" value="Zinc beta-ribbon"/>
    <property type="match status" value="1"/>
</dbReference>
<dbReference type="GO" id="GO:0006269">
    <property type="term" value="P:DNA replication, synthesis of primer"/>
    <property type="evidence" value="ECO:0007669"/>
    <property type="project" value="TreeGrafter"/>
</dbReference>
<evidence type="ECO:0000313" key="6">
    <source>
        <dbReference type="EMBL" id="RGQ02351.1"/>
    </source>
</evidence>
<keyword evidence="2" id="KW-0863">Zinc-finger</keyword>